<feature type="compositionally biased region" description="Basic and acidic residues" evidence="1">
    <location>
        <begin position="38"/>
        <end position="55"/>
    </location>
</feature>
<gene>
    <name evidence="3" type="ORF">IAD50_08460</name>
</gene>
<comment type="caution">
    <text evidence="3">The sequence shown here is derived from an EMBL/GenBank/DDBJ whole genome shotgun (WGS) entry which is preliminary data.</text>
</comment>
<feature type="compositionally biased region" description="Basic and acidic residues" evidence="1">
    <location>
        <begin position="72"/>
        <end position="82"/>
    </location>
</feature>
<accession>A0A9D1IBB9</accession>
<name>A0A9D1IBB9_9CLOT</name>
<feature type="transmembrane region" description="Helical" evidence="2">
    <location>
        <begin position="120"/>
        <end position="142"/>
    </location>
</feature>
<dbReference type="EMBL" id="DVMM01000186">
    <property type="protein sequence ID" value="HIU30310.1"/>
    <property type="molecule type" value="Genomic_DNA"/>
</dbReference>
<evidence type="ECO:0000313" key="3">
    <source>
        <dbReference type="EMBL" id="HIU30310.1"/>
    </source>
</evidence>
<keyword evidence="2" id="KW-1133">Transmembrane helix</keyword>
<keyword evidence="2" id="KW-0812">Transmembrane</keyword>
<feature type="compositionally biased region" description="Basic and acidic residues" evidence="1">
    <location>
        <begin position="1"/>
        <end position="14"/>
    </location>
</feature>
<evidence type="ECO:0000256" key="2">
    <source>
        <dbReference type="SAM" id="Phobius"/>
    </source>
</evidence>
<dbReference type="AlphaFoldDB" id="A0A9D1IBB9"/>
<sequence>MAGDDKRKGADREKIKKPKPLIKLNGKSDELYDSYGYRIERQKPRTIAEESRKANDAAGRPARQKTVLPSSEPRKEAQQERPYKRREPKQTQSPDSAAGRTVPPHERRISERAPKRKKNILTAVKVILFLLLVAGTVVLILYNKQENENTPKTAFLSTGTIENSFNADVTMIRDEYAVTAGFSGKVIAAVNEGDRVASGAVIAYIVKPEYESDLEELREIEDKITAAQSVSSYVNTSQSAEAASLNEKIKALTYQLSALSSAASGMKEYPSLIKELEDLFRLKNDIMMNTETADEYITQLKNERAAALARLGDSMREVVTQQAGVVSFYTDSESQNASGKAQAISEYLSKKGETGNLLSETALSFGTAELRYTVGSEVAEADIVARVTPDVTYYLAADITGIDSAGLSEGKAVTVKASGREFSVTAEVEELLRYGEKTYLLMKSSAGIAGTISGRVVNCDVVVDYSEGIKVPKRALAEWDSAGVTARIAIVRSNYVSYVYVNVLAEDGEYAIISNSNGFGSEEEDAITSVRINDLYVVNYEKVTEGQIIGG</sequence>
<reference evidence="3" key="2">
    <citation type="journal article" date="2021" name="PeerJ">
        <title>Extensive microbial diversity within the chicken gut microbiome revealed by metagenomics and culture.</title>
        <authorList>
            <person name="Gilroy R."/>
            <person name="Ravi A."/>
            <person name="Getino M."/>
            <person name="Pursley I."/>
            <person name="Horton D.L."/>
            <person name="Alikhan N.F."/>
            <person name="Baker D."/>
            <person name="Gharbi K."/>
            <person name="Hall N."/>
            <person name="Watson M."/>
            <person name="Adriaenssens E.M."/>
            <person name="Foster-Nyarko E."/>
            <person name="Jarju S."/>
            <person name="Secka A."/>
            <person name="Antonio M."/>
            <person name="Oren A."/>
            <person name="Chaudhuri R.R."/>
            <person name="La Ragione R."/>
            <person name="Hildebrand F."/>
            <person name="Pallen M.J."/>
        </authorList>
    </citation>
    <scope>NUCLEOTIDE SEQUENCE</scope>
    <source>
        <strain evidence="3">CHK195-4489</strain>
    </source>
</reference>
<evidence type="ECO:0000256" key="1">
    <source>
        <dbReference type="SAM" id="MobiDB-lite"/>
    </source>
</evidence>
<proteinExistence type="predicted"/>
<evidence type="ECO:0000313" key="4">
    <source>
        <dbReference type="Proteomes" id="UP000824089"/>
    </source>
</evidence>
<organism evidence="3 4">
    <name type="scientific">Candidatus Egerieisoma faecipullorum</name>
    <dbReference type="NCBI Taxonomy" id="2840963"/>
    <lineage>
        <taxon>Bacteria</taxon>
        <taxon>Bacillati</taxon>
        <taxon>Bacillota</taxon>
        <taxon>Clostridia</taxon>
        <taxon>Eubacteriales</taxon>
        <taxon>Clostridiaceae</taxon>
        <taxon>Clostridiaceae incertae sedis</taxon>
        <taxon>Candidatus Egerieisoma</taxon>
    </lineage>
</organism>
<protein>
    <submittedName>
        <fullName evidence="3">Uncharacterized protein</fullName>
    </submittedName>
</protein>
<keyword evidence="2" id="KW-0472">Membrane</keyword>
<feature type="region of interest" description="Disordered" evidence="1">
    <location>
        <begin position="1"/>
        <end position="113"/>
    </location>
</feature>
<dbReference type="Proteomes" id="UP000824089">
    <property type="component" value="Unassembled WGS sequence"/>
</dbReference>
<reference evidence="3" key="1">
    <citation type="submission" date="2020-10" db="EMBL/GenBank/DDBJ databases">
        <authorList>
            <person name="Gilroy R."/>
        </authorList>
    </citation>
    <scope>NUCLEOTIDE SEQUENCE</scope>
    <source>
        <strain evidence="3">CHK195-4489</strain>
    </source>
</reference>
<feature type="compositionally biased region" description="Basic and acidic residues" evidence="1">
    <location>
        <begin position="103"/>
        <end position="113"/>
    </location>
</feature>